<evidence type="ECO:0000259" key="2">
    <source>
        <dbReference type="Pfam" id="PF00043"/>
    </source>
</evidence>
<dbReference type="PATRIC" id="fig|728005.3.peg.1362"/>
<gene>
    <name evidence="4" type="ORF">SAMN04488059_12819</name>
    <name evidence="3" type="ORF">WH91_15785</name>
</gene>
<dbReference type="EMBL" id="FOMB01000028">
    <property type="protein sequence ID" value="SFD20272.1"/>
    <property type="molecule type" value="Genomic_DNA"/>
</dbReference>
<evidence type="ECO:0000313" key="4">
    <source>
        <dbReference type="EMBL" id="SFD20272.1"/>
    </source>
</evidence>
<dbReference type="EMBL" id="LAPV01000142">
    <property type="protein sequence ID" value="KKC32109.1"/>
    <property type="molecule type" value="Genomic_DNA"/>
</dbReference>
<dbReference type="InterPro" id="IPR036282">
    <property type="entry name" value="Glutathione-S-Trfase_C_sf"/>
</dbReference>
<evidence type="ECO:0000313" key="3">
    <source>
        <dbReference type="EMBL" id="KKC32109.1"/>
    </source>
</evidence>
<keyword evidence="5" id="KW-1185">Reference proteome</keyword>
<dbReference type="STRING" id="728005.SAMN04488059_12819"/>
<protein>
    <recommendedName>
        <fullName evidence="2">Glutathione S-transferase C-terminal domain-containing protein</fullName>
    </recommendedName>
</protein>
<feature type="signal peptide" evidence="1">
    <location>
        <begin position="1"/>
        <end position="22"/>
    </location>
</feature>
<dbReference type="OrthoDB" id="5455653at2"/>
<dbReference type="InterPro" id="IPR004046">
    <property type="entry name" value="GST_C"/>
</dbReference>
<evidence type="ECO:0000313" key="6">
    <source>
        <dbReference type="Proteomes" id="UP000182258"/>
    </source>
</evidence>
<evidence type="ECO:0000313" key="5">
    <source>
        <dbReference type="Proteomes" id="UP000033519"/>
    </source>
</evidence>
<dbReference type="RefSeq" id="WP_046171986.1">
    <property type="nucleotide sequence ID" value="NZ_FOMB01000028.1"/>
</dbReference>
<feature type="chain" id="PRO_5010418750" description="Glutathione S-transferase C-terminal domain-containing protein" evidence="1">
    <location>
        <begin position="23"/>
        <end position="147"/>
    </location>
</feature>
<organism evidence="4 6">
    <name type="scientific">Devosia psychrophila</name>
    <dbReference type="NCBI Taxonomy" id="728005"/>
    <lineage>
        <taxon>Bacteria</taxon>
        <taxon>Pseudomonadati</taxon>
        <taxon>Pseudomonadota</taxon>
        <taxon>Alphaproteobacteria</taxon>
        <taxon>Hyphomicrobiales</taxon>
        <taxon>Devosiaceae</taxon>
        <taxon>Devosia</taxon>
    </lineage>
</organism>
<dbReference type="AlphaFoldDB" id="A0A0F5PWC4"/>
<reference evidence="4 6" key="2">
    <citation type="submission" date="2016-10" db="EMBL/GenBank/DDBJ databases">
        <authorList>
            <person name="de Groot N.N."/>
        </authorList>
    </citation>
    <scope>NUCLEOTIDE SEQUENCE [LARGE SCALE GENOMIC DNA]</scope>
    <source>
        <strain evidence="4 6">CGMCC 1.10210</strain>
    </source>
</reference>
<sequence>MRLNFVAAALSAFVLLASPAFAQSEEDVMERIEKLHGQSKAFGEAFSQLQDAFLLGDPTSIADLGSYPFEVAANGELYDIFAPEDLVDNFDTLLTQETIDGLSSQDYGDLIVTSEGVGFANGALWMSLVCADDTCADASWGIIRINN</sequence>
<dbReference type="Pfam" id="PF00043">
    <property type="entry name" value="GST_C"/>
    <property type="match status" value="1"/>
</dbReference>
<dbReference type="Proteomes" id="UP000033519">
    <property type="component" value="Unassembled WGS sequence"/>
</dbReference>
<reference evidence="3 5" key="1">
    <citation type="submission" date="2015-03" db="EMBL/GenBank/DDBJ databases">
        <authorList>
            <person name="Lepp D."/>
            <person name="Hassan Y.I."/>
            <person name="Li X.-Z."/>
            <person name="Zhou T."/>
        </authorList>
    </citation>
    <scope>NUCLEOTIDE SEQUENCE [LARGE SCALE GENOMIC DNA]</scope>
    <source>
        <strain evidence="3 5">Cr7-05</strain>
    </source>
</reference>
<evidence type="ECO:0000256" key="1">
    <source>
        <dbReference type="SAM" id="SignalP"/>
    </source>
</evidence>
<accession>A0A0F5PWC4</accession>
<keyword evidence="1" id="KW-0732">Signal</keyword>
<proteinExistence type="predicted"/>
<dbReference type="Proteomes" id="UP000182258">
    <property type="component" value="Unassembled WGS sequence"/>
</dbReference>
<name>A0A0F5PWC4_9HYPH</name>
<dbReference type="SUPFAM" id="SSF47616">
    <property type="entry name" value="GST C-terminal domain-like"/>
    <property type="match status" value="1"/>
</dbReference>
<feature type="domain" description="Glutathione S-transferase C-terminal" evidence="2">
    <location>
        <begin position="7"/>
        <end position="68"/>
    </location>
</feature>